<dbReference type="InterPro" id="IPR009018">
    <property type="entry name" value="Signal_recog_particle_SRP9/14"/>
</dbReference>
<keyword evidence="5 7" id="KW-0733">Signal recognition particle</keyword>
<evidence type="ECO:0000256" key="4">
    <source>
        <dbReference type="ARBA" id="ARBA00022884"/>
    </source>
</evidence>
<comment type="subcellular location">
    <subcellularLocation>
        <location evidence="1 7">Cytoplasm</location>
    </subcellularLocation>
</comment>
<dbReference type="Pfam" id="PF02290">
    <property type="entry name" value="SRP14"/>
    <property type="match status" value="1"/>
</dbReference>
<proteinExistence type="inferred from homology"/>
<evidence type="ECO:0000256" key="1">
    <source>
        <dbReference type="ARBA" id="ARBA00004496"/>
    </source>
</evidence>
<dbReference type="OrthoDB" id="19209at2759"/>
<evidence type="ECO:0000256" key="2">
    <source>
        <dbReference type="ARBA" id="ARBA00010349"/>
    </source>
</evidence>
<keyword evidence="10" id="KW-1185">Reference proteome</keyword>
<evidence type="ECO:0000256" key="7">
    <source>
        <dbReference type="RuleBase" id="RU368100"/>
    </source>
</evidence>
<dbReference type="InterPro" id="IPR003210">
    <property type="entry name" value="Signal_recog_particle_SRP14"/>
</dbReference>
<reference evidence="10" key="1">
    <citation type="journal article" date="2019" name="Nat. Commun.">
        <title>Expansion of phycobilisome linker gene families in mesophilic red algae.</title>
        <authorList>
            <person name="Lee J."/>
            <person name="Kim D."/>
            <person name="Bhattacharya D."/>
            <person name="Yoon H.S."/>
        </authorList>
    </citation>
    <scope>NUCLEOTIDE SEQUENCE [LARGE SCALE GENOMIC DNA]</scope>
    <source>
        <strain evidence="10">CCMP 1328</strain>
    </source>
</reference>
<evidence type="ECO:0000256" key="3">
    <source>
        <dbReference type="ARBA" id="ARBA00022490"/>
    </source>
</evidence>
<keyword evidence="6 7" id="KW-0687">Ribonucleoprotein</keyword>
<evidence type="ECO:0000256" key="6">
    <source>
        <dbReference type="ARBA" id="ARBA00023274"/>
    </source>
</evidence>
<comment type="similarity">
    <text evidence="2 7">Belongs to the SRP14 family.</text>
</comment>
<dbReference type="Proteomes" id="UP000324585">
    <property type="component" value="Unassembled WGS sequence"/>
</dbReference>
<dbReference type="PANTHER" id="PTHR12013">
    <property type="entry name" value="SIGNAL RECOGNITION PARTICLE 14 KD PROTEIN"/>
    <property type="match status" value="1"/>
</dbReference>
<keyword evidence="3 7" id="KW-0963">Cytoplasm</keyword>
<feature type="region of interest" description="Disordered" evidence="8">
    <location>
        <begin position="97"/>
        <end position="116"/>
    </location>
</feature>
<accession>A0A5J4YU34</accession>
<dbReference type="Gene3D" id="3.30.720.10">
    <property type="entry name" value="Signal recognition particle alu RNA binding heterodimer, srp9/1"/>
    <property type="match status" value="1"/>
</dbReference>
<organism evidence="9 10">
    <name type="scientific">Porphyridium purpureum</name>
    <name type="common">Red alga</name>
    <name type="synonym">Porphyridium cruentum</name>
    <dbReference type="NCBI Taxonomy" id="35688"/>
    <lineage>
        <taxon>Eukaryota</taxon>
        <taxon>Rhodophyta</taxon>
        <taxon>Bangiophyceae</taxon>
        <taxon>Porphyridiales</taxon>
        <taxon>Porphyridiaceae</taxon>
        <taxon>Porphyridium</taxon>
    </lineage>
</organism>
<evidence type="ECO:0000313" key="9">
    <source>
        <dbReference type="EMBL" id="KAA8494273.1"/>
    </source>
</evidence>
<dbReference type="GO" id="GO:0006614">
    <property type="term" value="P:SRP-dependent cotranslational protein targeting to membrane"/>
    <property type="evidence" value="ECO:0007669"/>
    <property type="project" value="UniProtKB-UniRule"/>
</dbReference>
<feature type="compositionally biased region" description="Basic residues" evidence="8">
    <location>
        <begin position="101"/>
        <end position="110"/>
    </location>
</feature>
<dbReference type="GO" id="GO:0005786">
    <property type="term" value="C:signal recognition particle, endoplasmic reticulum targeting"/>
    <property type="evidence" value="ECO:0007669"/>
    <property type="project" value="UniProtKB-UniRule"/>
</dbReference>
<evidence type="ECO:0000313" key="10">
    <source>
        <dbReference type="Proteomes" id="UP000324585"/>
    </source>
</evidence>
<sequence>MRLEHDGFLHQLGKLYEASRDTHSVWVTLKRVEAAALEKSKPKGARAPADELAAASGQPQCLVRATNGKRKISCVVDAPQIARFQLELMTVMRANADGLKKKPKASKKAKLSLVEQ</sequence>
<gene>
    <name evidence="9" type="ORF">FVE85_4248</name>
</gene>
<protein>
    <recommendedName>
        <fullName evidence="7">Signal recognition particle 14 kDa protein</fullName>
        <shortName evidence="7">SRP14</shortName>
    </recommendedName>
</protein>
<evidence type="ECO:0000256" key="5">
    <source>
        <dbReference type="ARBA" id="ARBA00023135"/>
    </source>
</evidence>
<dbReference type="OMA" id="RFNGHNK"/>
<evidence type="ECO:0000256" key="8">
    <source>
        <dbReference type="SAM" id="MobiDB-lite"/>
    </source>
</evidence>
<name>A0A5J4YU34_PORPP</name>
<keyword evidence="4 7" id="KW-0694">RNA-binding</keyword>
<dbReference type="GO" id="GO:0030942">
    <property type="term" value="F:endoplasmic reticulum signal peptide binding"/>
    <property type="evidence" value="ECO:0007669"/>
    <property type="project" value="UniProtKB-UniRule"/>
</dbReference>
<comment type="subunit">
    <text evidence="7">Heterodimer with SRP9; binds RNA as heterodimer. Component of a signal recognition particle (SRP) complex that consists of a 7SL RNA molecule of 300 nucleotides and six protein subunits: SRP72, SRP68, SRP54, SRP19, SRP14 and SRP9.</text>
</comment>
<comment type="function">
    <text evidence="7">Component of the signal recognition particle (SRP) complex, a ribonucleoprotein complex that mediates the cotranslational targeting of secretory and membrane proteins to the endoplasmic reticulum (ER). SRP9 together with SRP14 and the Alu portion of the SRP RNA, constitutes the elongation arrest domain of SRP. The complex of SRP9 and SRP14 is required for SRP RNA binding.</text>
</comment>
<dbReference type="EMBL" id="VRMN01000005">
    <property type="protein sequence ID" value="KAA8494273.1"/>
    <property type="molecule type" value="Genomic_DNA"/>
</dbReference>
<comment type="caution">
    <text evidence="9">The sequence shown here is derived from an EMBL/GenBank/DDBJ whole genome shotgun (WGS) entry which is preliminary data.</text>
</comment>
<dbReference type="SUPFAM" id="SSF54762">
    <property type="entry name" value="Signal recognition particle alu RNA binding heterodimer, SRP9/14"/>
    <property type="match status" value="1"/>
</dbReference>
<dbReference type="GO" id="GO:0008312">
    <property type="term" value="F:7S RNA binding"/>
    <property type="evidence" value="ECO:0007669"/>
    <property type="project" value="UniProtKB-UniRule"/>
</dbReference>
<dbReference type="AlphaFoldDB" id="A0A5J4YU34"/>